<feature type="region of interest" description="Disordered" evidence="1">
    <location>
        <begin position="323"/>
        <end position="342"/>
    </location>
</feature>
<gene>
    <name evidence="2" type="ORF">MSUIS_06500</name>
</gene>
<accession>F0V262</accession>
<organism evidence="2 3">
    <name type="scientific">Mycoplasma suis (strain KI_3806)</name>
    <dbReference type="NCBI Taxonomy" id="708248"/>
    <lineage>
        <taxon>Bacteria</taxon>
        <taxon>Bacillati</taxon>
        <taxon>Mycoplasmatota</taxon>
        <taxon>Mollicutes</taxon>
        <taxon>Mycoplasmataceae</taxon>
        <taxon>Mycoplasma</taxon>
    </lineage>
</organism>
<dbReference type="EMBL" id="FQ790233">
    <property type="protein sequence ID" value="CBZ40743.1"/>
    <property type="molecule type" value="Genomic_DNA"/>
</dbReference>
<evidence type="ECO:0000313" key="3">
    <source>
        <dbReference type="Proteomes" id="UP000008645"/>
    </source>
</evidence>
<reference evidence="2 3" key="1">
    <citation type="journal article" date="2011" name="J. Bacteriol.">
        <title>Complete genome sequence of the hemotrophic Mycoplasma suis strain KI3806.</title>
        <authorList>
            <person name="Oehlerking J."/>
            <person name="Kube M."/>
            <person name="Felder K.M."/>
            <person name="Matter D."/>
            <person name="Wittenbrink M.M."/>
            <person name="Schwarzenbach S."/>
            <person name="Kramer M.M."/>
            <person name="Hoelzle K."/>
            <person name="Hoelzle L.E."/>
        </authorList>
    </citation>
    <scope>NUCLEOTIDE SEQUENCE [LARGE SCALE GENOMIC DNA]</scope>
    <source>
        <strain evidence="3">KI_3806</strain>
    </source>
</reference>
<protein>
    <submittedName>
        <fullName evidence="2">Uncharacterized protein</fullName>
    </submittedName>
</protein>
<name>F0V262_MYCS3</name>
<evidence type="ECO:0000256" key="1">
    <source>
        <dbReference type="SAM" id="MobiDB-lite"/>
    </source>
</evidence>
<dbReference type="Proteomes" id="UP000008645">
    <property type="component" value="Chromosome"/>
</dbReference>
<dbReference type="RefSeq" id="WP_013609345.1">
    <property type="nucleotide sequence ID" value="NC_015153.1"/>
</dbReference>
<dbReference type="KEGG" id="msk:MSUIS_06500"/>
<dbReference type="AlphaFoldDB" id="F0V262"/>
<dbReference type="HOGENOM" id="CLU_057098_0_0_14"/>
<sequence>MLDSESKFEKVQGIWFDDIDWGVDVSYDKVGDSDTAEDNCVYLLGGYAYGCKKVSGEVGKGENNNNQGTAFQRRIGKEKVKFNKNGWGLMIGKASFVMGLIEMVKEEGSGNFKDKWEKWFEGDNDGSGKCLEVIDNRKGREAEESYEYKPKKCKWKLKGDKKDKVISIFKNVFADEQGWAKKSFKKSELKGLCGGGSKWNGGSFGKNGESKVEEARNKFQKEVCENNKSEWGSGEDGHVKSWQVNSSFKVIEGQVFEFGGNGSSTELLAFEKEGEGKDVFRSEENGGGKISAGDWLKEARWGGTLGDQSCNSVEQWETRNVKGVDSGSNQCAENNGGEEGKKTKWLHDQNWEQIKKKLGLGKKSEKNKCQWLMREPFKVLEDPHVSSP</sequence>
<evidence type="ECO:0000313" key="2">
    <source>
        <dbReference type="EMBL" id="CBZ40743.1"/>
    </source>
</evidence>
<proteinExistence type="predicted"/>